<organism evidence="1 2">
    <name type="scientific">Puniceispirillum marinum (strain IMCC1322)</name>
    <dbReference type="NCBI Taxonomy" id="488538"/>
    <lineage>
        <taxon>Bacteria</taxon>
        <taxon>Pseudomonadati</taxon>
        <taxon>Pseudomonadota</taxon>
        <taxon>Alphaproteobacteria</taxon>
        <taxon>Candidatus Puniceispirillales</taxon>
        <taxon>Candidatus Puniceispirillaceae</taxon>
        <taxon>Candidatus Puniceispirillum</taxon>
    </lineage>
</organism>
<protein>
    <submittedName>
        <fullName evidence="1">Uncharacterized protein</fullName>
    </submittedName>
</protein>
<dbReference type="Proteomes" id="UP000007460">
    <property type="component" value="Chromosome"/>
</dbReference>
<reference evidence="1 2" key="1">
    <citation type="journal article" date="2010" name="J. Bacteriol.">
        <title>Complete genome sequence of "Candidatus Puniceispirillum marinum" IMCC1322, a representative of the SAR116 clade in the Alphaproteobacteria.</title>
        <authorList>
            <person name="Oh H.M."/>
            <person name="Kwon K.K."/>
            <person name="Kang I."/>
            <person name="Kang S.G."/>
            <person name="Lee J.H."/>
            <person name="Kim S.J."/>
            <person name="Cho J.C."/>
        </authorList>
    </citation>
    <scope>NUCLEOTIDE SEQUENCE [LARGE SCALE GENOMIC DNA]</scope>
    <source>
        <strain evidence="1 2">IMCC1322</strain>
    </source>
</reference>
<dbReference type="AlphaFoldDB" id="D5BQR0"/>
<dbReference type="KEGG" id="apb:SAR116_0381"/>
<dbReference type="HOGENOM" id="CLU_791956_0_0_5"/>
<sequence length="350" mass="36996">MDIGTIAAIAGPVIGGMMGNKASKRDAAAQNYATMMNARAYEDARPYIKDMYSGGTDALNNALGIGAYSGSTFAGMNPVAREGFDYMTQFGRDRMGNAQGFMGAGGGFGSNFGRIYDRAAGPTLDNAIGYATSSPQASSLIDAAMRDSTRQLNEQTMPGINMAASGSGNTRSSRAGVAEAIAQRSYDDRRADVGADVYKGLVDRYISSNNSDINNMMNANAGLKNTYGIGFGMGGQIGDMLTKSGNAFQTNQQGFLDAERDAFVRDRDFAMNKYGDYNTKILGRAPQSSNQAPNYNNPYTATMGGAMAGFGLGKGFADMFTKPATGFVDPNTGYYNSFNPTPTVGVSSYY</sequence>
<dbReference type="EMBL" id="CP001751">
    <property type="protein sequence ID" value="ADE38624.1"/>
    <property type="molecule type" value="Genomic_DNA"/>
</dbReference>
<proteinExistence type="predicted"/>
<evidence type="ECO:0000313" key="2">
    <source>
        <dbReference type="Proteomes" id="UP000007460"/>
    </source>
</evidence>
<dbReference type="eggNOG" id="ENOG5033JMP">
    <property type="taxonomic scope" value="Bacteria"/>
</dbReference>
<keyword evidence="2" id="KW-1185">Reference proteome</keyword>
<evidence type="ECO:0000313" key="1">
    <source>
        <dbReference type="EMBL" id="ADE38624.1"/>
    </source>
</evidence>
<name>D5BQR0_PUNMI</name>
<dbReference type="STRING" id="488538.SAR116_0381"/>
<accession>D5BQR0</accession>
<dbReference type="OrthoDB" id="7549952at2"/>
<dbReference type="RefSeq" id="WP_013045254.1">
    <property type="nucleotide sequence ID" value="NC_014010.1"/>
</dbReference>
<gene>
    <name evidence="1" type="ordered locus">SAR116_0381</name>
</gene>